<accession>A0A2M7QR20</accession>
<reference evidence="2" key="1">
    <citation type="submission" date="2017-09" db="EMBL/GenBank/DDBJ databases">
        <title>Depth-based differentiation of microbial function through sediment-hosted aquifers and enrichment of novel symbionts in the deep terrestrial subsurface.</title>
        <authorList>
            <person name="Probst A.J."/>
            <person name="Ladd B."/>
            <person name="Jarett J.K."/>
            <person name="Geller-Mcgrath D.E."/>
            <person name="Sieber C.M.K."/>
            <person name="Emerson J.B."/>
            <person name="Anantharaman K."/>
            <person name="Thomas B.C."/>
            <person name="Malmstrom R."/>
            <person name="Stieglmeier M."/>
            <person name="Klingl A."/>
            <person name="Woyke T."/>
            <person name="Ryan C.M."/>
            <person name="Banfield J.F."/>
        </authorList>
    </citation>
    <scope>NUCLEOTIDE SEQUENCE [LARGE SCALE GENOMIC DNA]</scope>
</reference>
<comment type="caution">
    <text evidence="1">The sequence shown here is derived from an EMBL/GenBank/DDBJ whole genome shotgun (WGS) entry which is preliminary data.</text>
</comment>
<gene>
    <name evidence="1" type="ORF">COY85_03165</name>
</gene>
<name>A0A2M7QR20_9BACT</name>
<protein>
    <submittedName>
        <fullName evidence="1">Uncharacterized protein</fullName>
    </submittedName>
</protein>
<evidence type="ECO:0000313" key="1">
    <source>
        <dbReference type="EMBL" id="PIY74468.1"/>
    </source>
</evidence>
<sequence length="79" mass="9006">MKRPPDKNLILFVAHCQLYPCGIIGSLGQKMKIRFQFLPSLPIIPLRDNWFARAENENSFSISSLAANYNTMGVYKKTT</sequence>
<organism evidence="1 2">
    <name type="scientific">Candidatus Portnoybacteria bacterium CG_4_10_14_0_8_um_filter_40_50</name>
    <dbReference type="NCBI Taxonomy" id="1974800"/>
    <lineage>
        <taxon>Bacteria</taxon>
        <taxon>Candidatus Portnoyibacteriota</taxon>
    </lineage>
</organism>
<dbReference type="Proteomes" id="UP000229481">
    <property type="component" value="Unassembled WGS sequence"/>
</dbReference>
<proteinExistence type="predicted"/>
<dbReference type="AlphaFoldDB" id="A0A2M7QR20"/>
<evidence type="ECO:0000313" key="2">
    <source>
        <dbReference type="Proteomes" id="UP000229481"/>
    </source>
</evidence>
<dbReference type="EMBL" id="PFLK01000078">
    <property type="protein sequence ID" value="PIY74468.1"/>
    <property type="molecule type" value="Genomic_DNA"/>
</dbReference>